<feature type="region of interest" description="Disordered" evidence="5">
    <location>
        <begin position="648"/>
        <end position="717"/>
    </location>
</feature>
<dbReference type="InterPro" id="IPR003656">
    <property type="entry name" value="Znf_BED"/>
</dbReference>
<evidence type="ECO:0000256" key="1">
    <source>
        <dbReference type="ARBA" id="ARBA00022723"/>
    </source>
</evidence>
<accession>A0A6V7UNH6</accession>
<feature type="domain" description="BED-type" evidence="6">
    <location>
        <begin position="603"/>
        <end position="661"/>
    </location>
</feature>
<feature type="region of interest" description="Disordered" evidence="5">
    <location>
        <begin position="332"/>
        <end position="368"/>
    </location>
</feature>
<dbReference type="GO" id="GO:0003677">
    <property type="term" value="F:DNA binding"/>
    <property type="evidence" value="ECO:0007669"/>
    <property type="project" value="InterPro"/>
</dbReference>
<gene>
    <name evidence="7" type="ORF">MENT_LOCUS15294</name>
</gene>
<organism evidence="7 8">
    <name type="scientific">Meloidogyne enterolobii</name>
    <name type="common">Root-knot nematode worm</name>
    <name type="synonym">Meloidogyne mayaguensis</name>
    <dbReference type="NCBI Taxonomy" id="390850"/>
    <lineage>
        <taxon>Eukaryota</taxon>
        <taxon>Metazoa</taxon>
        <taxon>Ecdysozoa</taxon>
        <taxon>Nematoda</taxon>
        <taxon>Chromadorea</taxon>
        <taxon>Rhabditida</taxon>
        <taxon>Tylenchina</taxon>
        <taxon>Tylenchomorpha</taxon>
        <taxon>Tylenchoidea</taxon>
        <taxon>Meloidogynidae</taxon>
        <taxon>Meloidogyninae</taxon>
        <taxon>Meloidogyne</taxon>
    </lineage>
</organism>
<dbReference type="EMBL" id="CAJEWN010000091">
    <property type="protein sequence ID" value="CAD2162237.1"/>
    <property type="molecule type" value="Genomic_DNA"/>
</dbReference>
<feature type="compositionally biased region" description="Low complexity" evidence="5">
    <location>
        <begin position="513"/>
        <end position="527"/>
    </location>
</feature>
<evidence type="ECO:0000256" key="3">
    <source>
        <dbReference type="ARBA" id="ARBA00022833"/>
    </source>
</evidence>
<dbReference type="InterPro" id="IPR012337">
    <property type="entry name" value="RNaseH-like_sf"/>
</dbReference>
<sequence length="1532" mass="172842">MLTSPLSLIQQLIVNNGNKLMFNFYNQKQIIDLPPHSVANTAAVPAFGPFEGGQFSSAAKPNFLPTFTTETIGNFQVLSEKLVEKKEENNLEGKKRTQEEEEFLAFLESCYYNKQTEQQLNIEEEKVGKEIQQQQKQSLPISLFEQEKENTVQKQNLDLLKTTTEEKQKFISLTAHSKSNGNNNSKNTYLPLHFNCVEVKQNKFISAIELNTKSSNNESGDNTAESGGGGSSPEEKGKEEKEDIFDRQQISPSAIAVEVQRVSIDDKKEEKQKSFNISNENKQKLEMEKEEEKQQQKCNPIETQGIGRFEGRTGIRTLRKYPAVEEEEHSVLSLFEQQQSSSSEHSKFQSQQPHFTHQQTSSAISPPLSSFVPLPTAAALQLALLHHHHNQQQQHHHQIPSPLAISIPGITETQPATNTRTTIKQECEEQINREELFSTLLQQQQQLNQEQISAASCSPSWINTNLSVNTTQQQQQAVNVLANLIGHIQQQKQNLLDQQQPLYIESQQQHLNTSSSSTSSSISAPTSRLAAIQEEQINLQLQQQSIVDNIGGDFERNQSTESTASTSGVRLSITTNVEPIPRKQDIQTDIRMNRGRFKLVRKRGRSEVWNLFGQVVDTLTNARLPYVACYACKVLYTDTGGGTGNMTRHRCSMGSSYRNSVRRSSSDTTVGNDSLSFNQSSSSFESVGVGGPFRHQSGESTTTSIQPPPTSPQQELLTTQQEQNLRILAQQHQRKVAAAAAALILEQQQQQQRVLIPQSGNFGNFSASHSGSSGCSNNSSGFQSLGSFCSSSSTTTSIEQQQHLTGLNLSSLPSVPAPTMLNKLFGGGNNSSSSSTTSASLISPITAAAVCMFQQQQQQPLIQPMPVEIPRQSEEKQHQQTHFGLLSTISPEYDSAASAPSVGPTQGEIINYCGSTSSLTGQEDQLSNKKEELLTSSFSGHHFTSTDRQLFSQAVMNFCSQDLLKWEIVEGEGFQNLVETLIFIGRRSSTGISSSTTIKQQFDPIKRQLIQTGNQMKKIFLSQEKAIFQSTKNDLEQIKNVGISLNCHQIEFGGEIQLVISINYITDDWRITQRILKVQSLKELKINYCNNHQQQTTSTITFQIFCQFILDILKEFKLDKSPLITITIEENIKIFDNEEEEKEMFKTKLLTNFSSKNITTPNLFFNLKEELNNILIKCLNNQQLIIKLINLFIRIIEVLAKSDFGCGQFLELENLEKQIKQQTTKTKFDFTNIIYPSIKFIREHCSDILTFLEEEKIENEEEGGGEKGGKINLFKEFSEINWQIIYELETFLEPFYETSQIFLDLNKPHFHKILPELFALIHECQQSTIKEEEKEEGIFCLSSVRLSATLYLKEWANKNICLEHRVATALNPRLRHLPLICSDSERLSVYEKIREMANLDKKPKESIKREEHQQPFCKRRRFLDQLEGCSLQEVKEEDELDCYLKATFTSSQTSDILEFWSSIGEEQFPHLAKLARFLLGISVAPLPLINKKGGINSGLNSEEIGILLNLRPNILNSVVNHQLSRYKIQQHQ</sequence>
<dbReference type="PROSITE" id="PS50808">
    <property type="entry name" value="ZF_BED"/>
    <property type="match status" value="1"/>
</dbReference>
<feature type="compositionally biased region" description="Polar residues" evidence="5">
    <location>
        <begin position="353"/>
        <end position="368"/>
    </location>
</feature>
<feature type="region of interest" description="Disordered" evidence="5">
    <location>
        <begin position="213"/>
        <end position="252"/>
    </location>
</feature>
<feature type="compositionally biased region" description="Basic and acidic residues" evidence="5">
    <location>
        <begin position="281"/>
        <end position="295"/>
    </location>
</feature>
<evidence type="ECO:0000313" key="8">
    <source>
        <dbReference type="Proteomes" id="UP000580250"/>
    </source>
</evidence>
<evidence type="ECO:0000256" key="4">
    <source>
        <dbReference type="PROSITE-ProRule" id="PRU00027"/>
    </source>
</evidence>
<evidence type="ECO:0000256" key="2">
    <source>
        <dbReference type="ARBA" id="ARBA00022771"/>
    </source>
</evidence>
<dbReference type="OrthoDB" id="1607513at2759"/>
<protein>
    <recommendedName>
        <fullName evidence="6">BED-type domain-containing protein</fullName>
    </recommendedName>
</protein>
<proteinExistence type="predicted"/>
<feature type="region of interest" description="Disordered" evidence="5">
    <location>
        <begin position="508"/>
        <end position="527"/>
    </location>
</feature>
<feature type="compositionally biased region" description="Low complexity" evidence="5">
    <location>
        <begin position="674"/>
        <end position="686"/>
    </location>
</feature>
<keyword evidence="2 4" id="KW-0863">Zinc-finger</keyword>
<evidence type="ECO:0000256" key="5">
    <source>
        <dbReference type="SAM" id="MobiDB-lite"/>
    </source>
</evidence>
<evidence type="ECO:0000313" key="7">
    <source>
        <dbReference type="EMBL" id="CAD2162237.1"/>
    </source>
</evidence>
<dbReference type="SUPFAM" id="SSF140996">
    <property type="entry name" value="Hermes dimerisation domain"/>
    <property type="match status" value="1"/>
</dbReference>
<dbReference type="SUPFAM" id="SSF53098">
    <property type="entry name" value="Ribonuclease H-like"/>
    <property type="match status" value="1"/>
</dbReference>
<evidence type="ECO:0000259" key="6">
    <source>
        <dbReference type="PROSITE" id="PS50808"/>
    </source>
</evidence>
<reference evidence="7 8" key="1">
    <citation type="submission" date="2020-08" db="EMBL/GenBank/DDBJ databases">
        <authorList>
            <person name="Koutsovoulos G."/>
            <person name="Danchin GJ E."/>
        </authorList>
    </citation>
    <scope>NUCLEOTIDE SEQUENCE [LARGE SCALE GENOMIC DNA]</scope>
</reference>
<keyword evidence="1" id="KW-0479">Metal-binding</keyword>
<feature type="compositionally biased region" description="Low complexity" evidence="5">
    <location>
        <begin position="332"/>
        <end position="352"/>
    </location>
</feature>
<keyword evidence="3" id="KW-0862">Zinc</keyword>
<name>A0A6V7UNH6_MELEN</name>
<dbReference type="GO" id="GO:0008270">
    <property type="term" value="F:zinc ion binding"/>
    <property type="evidence" value="ECO:0007669"/>
    <property type="project" value="UniProtKB-KW"/>
</dbReference>
<feature type="compositionally biased region" description="Basic and acidic residues" evidence="5">
    <location>
        <begin position="233"/>
        <end position="246"/>
    </location>
</feature>
<feature type="region of interest" description="Disordered" evidence="5">
    <location>
        <begin position="266"/>
        <end position="306"/>
    </location>
</feature>
<dbReference type="Proteomes" id="UP000580250">
    <property type="component" value="Unassembled WGS sequence"/>
</dbReference>
<feature type="compositionally biased region" description="Polar residues" evidence="5">
    <location>
        <begin position="213"/>
        <end position="224"/>
    </location>
</feature>
<dbReference type="Gene3D" id="1.10.10.1070">
    <property type="entry name" value="Zinc finger, BED domain-containing"/>
    <property type="match status" value="1"/>
</dbReference>
<comment type="caution">
    <text evidence="7">The sequence shown here is derived from an EMBL/GenBank/DDBJ whole genome shotgun (WGS) entry which is preliminary data.</text>
</comment>